<feature type="transmembrane region" description="Helical" evidence="10">
    <location>
        <begin position="405"/>
        <end position="425"/>
    </location>
</feature>
<keyword evidence="5 10" id="KW-1133">Transmembrane helix</keyword>
<name>A0A7S4AXQ2_9STRA</name>
<sequence length="658" mass="72701">MEGCTGRTEGMDEIIPSIINALSFIDAPDDIKSSGSTAASRSHRQLQRQRQPGSIDSRTISTTRTSGDISRRRRRQQQNQLHTVETSSTTGTGEENSYLNVFPSIINVFSANDDTDSKNSFSSRIQKANCDDASNSKNTYNGLPKIDHIPRSRSSQNPSLHETCTAQVFPAIRDALSMNDVNSTGEVASGMSGAYPFMRNALLMHDVTDTNQNSVEETSNDGKKESSLNLPSMIDEGNENSSQRGRKPAQKIFVTRAYEVKEHYLESVFYVSISAILGSVFRVYMARIFGFDCEYGDLNDFLLPLASNICVTSGGRTEQTGGALFTDFPSNVFGSFLMGIITPHIDDQRARLPWLHKDHPLQRDEVFHASLGTGFCGCLTTFASWNTQMVVMLDGSYCELGSQAITVLFGYAIGVMGAIYGFSFGRQCGMWMYNFRHRNDDNEANSSRAEIIEVDGLSTSEYQASMHEEVELVDDDNVKLKPVPSHLHKIPLFMTAVALIISFVVGDVISDIEFYKGMILLWFLSPVGSLLRWRLSNLNVQNKEGKSLVYPHWIPWGTFIANMFATVLSACMEGLDDRYFSGSNPTSIRSKWVDATIFALKTGVAGSLSTVSTLVKESVLLSETYAGTAKGHYYPVLTCLSGCLLGIMVYATTIRINK</sequence>
<protein>
    <recommendedName>
        <fullName evidence="12">Fluoride ion transporter CrcB</fullName>
    </recommendedName>
</protein>
<evidence type="ECO:0000256" key="5">
    <source>
        <dbReference type="ARBA" id="ARBA00022989"/>
    </source>
</evidence>
<feature type="transmembrane region" description="Helical" evidence="10">
    <location>
        <begin position="267"/>
        <end position="285"/>
    </location>
</feature>
<evidence type="ECO:0000256" key="9">
    <source>
        <dbReference type="SAM" id="MobiDB-lite"/>
    </source>
</evidence>
<feature type="transmembrane region" description="Helical" evidence="10">
    <location>
        <begin position="553"/>
        <end position="575"/>
    </location>
</feature>
<keyword evidence="4 10" id="KW-0812">Transmembrane</keyword>
<comment type="subcellular location">
    <subcellularLocation>
        <location evidence="2">Cell membrane</location>
        <topology evidence="2">Multi-pass membrane protein</topology>
    </subcellularLocation>
</comment>
<comment type="function">
    <text evidence="1">Fluoride channel required for the rapid expulsion of cytoplasmic fluoride.</text>
</comment>
<evidence type="ECO:0000256" key="10">
    <source>
        <dbReference type="SAM" id="Phobius"/>
    </source>
</evidence>
<evidence type="ECO:0000256" key="7">
    <source>
        <dbReference type="ARBA" id="ARBA00035120"/>
    </source>
</evidence>
<feature type="transmembrane region" description="Helical" evidence="10">
    <location>
        <begin position="490"/>
        <end position="509"/>
    </location>
</feature>
<feature type="compositionally biased region" description="Low complexity" evidence="9">
    <location>
        <begin position="48"/>
        <end position="68"/>
    </location>
</feature>
<evidence type="ECO:0000256" key="1">
    <source>
        <dbReference type="ARBA" id="ARBA00002598"/>
    </source>
</evidence>
<dbReference type="Pfam" id="PF02537">
    <property type="entry name" value="CRCB"/>
    <property type="match status" value="2"/>
</dbReference>
<comment type="catalytic activity">
    <reaction evidence="8">
        <text>fluoride(in) = fluoride(out)</text>
        <dbReference type="Rhea" id="RHEA:76159"/>
        <dbReference type="ChEBI" id="CHEBI:17051"/>
    </reaction>
    <physiologicalReaction direction="left-to-right" evidence="8">
        <dbReference type="Rhea" id="RHEA:76160"/>
    </physiologicalReaction>
</comment>
<reference evidence="11" key="1">
    <citation type="submission" date="2021-01" db="EMBL/GenBank/DDBJ databases">
        <authorList>
            <person name="Corre E."/>
            <person name="Pelletier E."/>
            <person name="Niang G."/>
            <person name="Scheremetjew M."/>
            <person name="Finn R."/>
            <person name="Kale V."/>
            <person name="Holt S."/>
            <person name="Cochrane G."/>
            <person name="Meng A."/>
            <person name="Brown T."/>
            <person name="Cohen L."/>
        </authorList>
    </citation>
    <scope>NUCLEOTIDE SEQUENCE</scope>
    <source>
        <strain evidence="11">10249 10 AB</strain>
    </source>
</reference>
<evidence type="ECO:0000256" key="4">
    <source>
        <dbReference type="ARBA" id="ARBA00022692"/>
    </source>
</evidence>
<evidence type="ECO:0000256" key="8">
    <source>
        <dbReference type="ARBA" id="ARBA00035585"/>
    </source>
</evidence>
<gene>
    <name evidence="11" type="ORF">PAUS00366_LOCUS23236</name>
</gene>
<dbReference type="GO" id="GO:1903425">
    <property type="term" value="F:fluoride transmembrane transporter activity"/>
    <property type="evidence" value="ECO:0007669"/>
    <property type="project" value="TreeGrafter"/>
</dbReference>
<feature type="transmembrane region" description="Helical" evidence="10">
    <location>
        <begin position="366"/>
        <end position="385"/>
    </location>
</feature>
<feature type="region of interest" description="Disordered" evidence="9">
    <location>
        <begin position="132"/>
        <end position="159"/>
    </location>
</feature>
<feature type="compositionally biased region" description="Polar residues" evidence="9">
    <location>
        <begin position="132"/>
        <end position="141"/>
    </location>
</feature>
<accession>A0A7S4AXQ2</accession>
<evidence type="ECO:0000256" key="2">
    <source>
        <dbReference type="ARBA" id="ARBA00004651"/>
    </source>
</evidence>
<keyword evidence="6 10" id="KW-0472">Membrane</keyword>
<feature type="transmembrane region" description="Helical" evidence="10">
    <location>
        <begin position="515"/>
        <end position="533"/>
    </location>
</feature>
<feature type="transmembrane region" description="Helical" evidence="10">
    <location>
        <begin position="632"/>
        <end position="651"/>
    </location>
</feature>
<dbReference type="EMBL" id="HBIX01035499">
    <property type="protein sequence ID" value="CAE0730450.1"/>
    <property type="molecule type" value="Transcribed_RNA"/>
</dbReference>
<proteinExistence type="inferred from homology"/>
<keyword evidence="3" id="KW-1003">Cell membrane</keyword>
<feature type="region of interest" description="Disordered" evidence="9">
    <location>
        <begin position="32"/>
        <end position="96"/>
    </location>
</feature>
<comment type="similarity">
    <text evidence="7">Belongs to the fluoride channel Fluc/FEX (TC 1.A.43) family.</text>
</comment>
<evidence type="ECO:0000256" key="3">
    <source>
        <dbReference type="ARBA" id="ARBA00022475"/>
    </source>
</evidence>
<dbReference type="AlphaFoldDB" id="A0A7S4AXQ2"/>
<dbReference type="PANTHER" id="PTHR28259:SF1">
    <property type="entry name" value="FLUORIDE EXPORT PROTEIN 1-RELATED"/>
    <property type="match status" value="1"/>
</dbReference>
<evidence type="ECO:0000313" key="11">
    <source>
        <dbReference type="EMBL" id="CAE0730450.1"/>
    </source>
</evidence>
<evidence type="ECO:0008006" key="12">
    <source>
        <dbReference type="Google" id="ProtNLM"/>
    </source>
</evidence>
<dbReference type="PANTHER" id="PTHR28259">
    <property type="entry name" value="FLUORIDE EXPORT PROTEIN 1-RELATED"/>
    <property type="match status" value="1"/>
</dbReference>
<organism evidence="11">
    <name type="scientific">Pseudo-nitzschia australis</name>
    <dbReference type="NCBI Taxonomy" id="44445"/>
    <lineage>
        <taxon>Eukaryota</taxon>
        <taxon>Sar</taxon>
        <taxon>Stramenopiles</taxon>
        <taxon>Ochrophyta</taxon>
        <taxon>Bacillariophyta</taxon>
        <taxon>Bacillariophyceae</taxon>
        <taxon>Bacillariophycidae</taxon>
        <taxon>Bacillariales</taxon>
        <taxon>Bacillariaceae</taxon>
        <taxon>Pseudo-nitzschia</taxon>
    </lineage>
</organism>
<feature type="region of interest" description="Disordered" evidence="9">
    <location>
        <begin position="212"/>
        <end position="247"/>
    </location>
</feature>
<evidence type="ECO:0000256" key="6">
    <source>
        <dbReference type="ARBA" id="ARBA00023136"/>
    </source>
</evidence>
<dbReference type="GO" id="GO:0005886">
    <property type="term" value="C:plasma membrane"/>
    <property type="evidence" value="ECO:0007669"/>
    <property type="project" value="UniProtKB-SubCell"/>
</dbReference>
<dbReference type="InterPro" id="IPR003691">
    <property type="entry name" value="FluC"/>
</dbReference>
<feature type="compositionally biased region" description="Low complexity" evidence="9">
    <location>
        <begin position="85"/>
        <end position="95"/>
    </location>
</feature>